<keyword evidence="7 12" id="KW-0694">RNA-binding</keyword>
<feature type="binding site" evidence="12">
    <location>
        <position position="8"/>
    </location>
    <ligand>
        <name>Mg(2+)</name>
        <dbReference type="ChEBI" id="CHEBI:18420"/>
        <label>2</label>
    </ligand>
</feature>
<feature type="binding site" evidence="12">
    <location>
        <position position="708"/>
    </location>
    <ligand>
        <name>Mg(2+)</name>
        <dbReference type="ChEBI" id="CHEBI:18420"/>
        <label>1</label>
    </ligand>
</feature>
<dbReference type="InterPro" id="IPR036397">
    <property type="entry name" value="RNaseH_sf"/>
</dbReference>
<feature type="active site" description="For RuvC-like nuclease domain" evidence="12">
    <location>
        <position position="8"/>
    </location>
</feature>
<dbReference type="Pfam" id="PF13395">
    <property type="entry name" value="HNH_4"/>
    <property type="match status" value="1"/>
</dbReference>
<evidence type="ECO:0000256" key="8">
    <source>
        <dbReference type="ARBA" id="ARBA00023118"/>
    </source>
</evidence>
<name>A0A5C4ST35_9FLAO</name>
<dbReference type="GO" id="GO:0043571">
    <property type="term" value="P:maintenance of CRISPR repeat elements"/>
    <property type="evidence" value="ECO:0007669"/>
    <property type="project" value="UniProtKB-UniRule"/>
</dbReference>
<dbReference type="Proteomes" id="UP000308713">
    <property type="component" value="Unassembled WGS sequence"/>
</dbReference>
<dbReference type="GO" id="GO:0051607">
    <property type="term" value="P:defense response to virus"/>
    <property type="evidence" value="ECO:0007669"/>
    <property type="project" value="UniProtKB-UniRule"/>
</dbReference>
<comment type="caution">
    <text evidence="14">The sequence shown here is derived from an EMBL/GenBank/DDBJ whole genome shotgun (WGS) entry which is preliminary data.</text>
</comment>
<evidence type="ECO:0000256" key="7">
    <source>
        <dbReference type="ARBA" id="ARBA00022884"/>
    </source>
</evidence>
<evidence type="ECO:0000256" key="2">
    <source>
        <dbReference type="ARBA" id="ARBA00022722"/>
    </source>
</evidence>
<dbReference type="InterPro" id="IPR041383">
    <property type="entry name" value="RuvC_III"/>
</dbReference>
<dbReference type="EMBL" id="VDCS01000001">
    <property type="protein sequence ID" value="TNJ47167.1"/>
    <property type="molecule type" value="Genomic_DNA"/>
</dbReference>
<dbReference type="OrthoDB" id="9777169at2"/>
<evidence type="ECO:0000256" key="6">
    <source>
        <dbReference type="ARBA" id="ARBA00022842"/>
    </source>
</evidence>
<dbReference type="Pfam" id="PF18541">
    <property type="entry name" value="RuvC_III"/>
    <property type="match status" value="1"/>
</dbReference>
<sequence length="1402" mass="163263">MKKILGLDLGTTSIGWALVNEAENNNETSEIIKLGVRVNPLTVDEKTNFEKGRPLSTNADRTLKRSTRRNLQRYKLRRKNLIEILIKNGFINHETPLTEIGKNTTHQTLQLRALATKTEISIEDLARVFLMINKKRGYKSSRKANNEEEGQAIDGMAVAKTLYENNQTPGQYVLQLLKDNRKYIPDFYRSDLQNEFDNVWEHQKKYYPTILTDALYKELQGKNKGATWAICQTPFSIEGIKLEGNATEQKLKRYQLRSDALHQQISLEHFAIVLQEINNNLNQSSGYLGAISDRSKELFFNNETVGENLYNQLLNNPHQSLTNQVFYRQDYLDEFERIWETQAKFHSELTEKLKTEIRDVIIFYQRKLKSQKGLLSFCQFESWEQTYTEKESGKQKKRTVGNRVISKSSPLFQEFKIWQNINNLQFKRIDGKTNDLFNQDIENDYVLDEEIKLLLFEELNVRGDLKANEVLKFLGKKPKEWKCNFEKIEGNRTNKALFDIYQKIADYEGFGHDWNKKTAIEIKEELKAIFPQTGIDASILDFNAELEGAAFDKQSSYQLWHLLYSAEDDSKITEDDKNLYGNSNVALKKKLHTKYGFAPKYANLLCNIKLQDDYGNLSSKAIRKIIPYLKAGHIYSEACKMASYNHSNSETVEERAKKVYADKLELVKKNSLRNPVVEKILNQMINVINQVIDSYGKPNEVRIELARELKKNADERREMTVNIAAATRRNEDIKKSITKEFGIPNPTKNDVIRYRLWLELEQRGYKSLFTNTYIPKEKLFSKEIDVEHIIPKALLFDDSFSNKTLAYRHINLKKADRTAYDFISDEYQSDLENYIERVESLYNKGKGSISKAKRNKLLMPLSKLPDGFIERDLRNSQYIAKKARQLLLEVFPEVIPTSGNITDKLREDWDLINVMKELNFPKYKALGLTAFEERLDKSTEKLKQVEVIKDWTKRNDHRHHAMDALTVAFTSHNHIQYLNNLSASRNEQSELYGIRNKITYKNEEGKRKFIKPMNNFRGEAKKHIESVLVSHKAKNKVVTKNINKSKLKGKNKYQTKIQLTPRGQLHKETVYGKSKQTLSKATKLNKKFTIKDARLIIDKRQRELVLQHLKNFNNNPDVAFDTNTLKQNLILFNENPLKEVLCFEEIFTIRKDINPENFKDVKTINKVVDLKVRQILLDRLSKYNGKPKDAFSDLEKNPIWLNKAKGISIKRVTIIGVSNAEPLHHKKDHLGKELLDDLGNRQATDFVSTGNNHHVAIYKDANGKLHEKVVSFYEAVARVNEDLPVINKTLNEHFGWTFQFTMKQNEMFVFPSKDFDPKEINLLDKNNFNLISQHLFRVQKIATKNYMFTHHLETQATNGDDLKKLKMLSGKKYHFIQTPEKLDRIIKVRINHIGQIVQIGEY</sequence>
<comment type="similarity">
    <text evidence="12">Belongs to the CRISPR-associated Cas9 family.</text>
</comment>
<dbReference type="NCBIfam" id="TIGR01865">
    <property type="entry name" value="cas_Csn1"/>
    <property type="match status" value="2"/>
</dbReference>
<feature type="binding site" evidence="12">
    <location>
        <position position="960"/>
    </location>
    <ligand>
        <name>Mg(2+)</name>
        <dbReference type="ChEBI" id="CHEBI:18420"/>
        <label>2</label>
    </ligand>
</feature>
<protein>
    <recommendedName>
        <fullName evidence="12">CRISPR-associated endonuclease Cas9</fullName>
        <ecNumber evidence="12">3.1.-.-</ecNumber>
    </recommendedName>
</protein>
<evidence type="ECO:0000259" key="13">
    <source>
        <dbReference type="PROSITE" id="PS51749"/>
    </source>
</evidence>
<dbReference type="InterPro" id="IPR003615">
    <property type="entry name" value="HNH_nuc"/>
</dbReference>
<evidence type="ECO:0000256" key="11">
    <source>
        <dbReference type="ARBA" id="ARBA00046380"/>
    </source>
</evidence>
<dbReference type="RefSeq" id="WP_139694628.1">
    <property type="nucleotide sequence ID" value="NZ_CP074074.1"/>
</dbReference>
<proteinExistence type="inferred from homology"/>
<evidence type="ECO:0000256" key="4">
    <source>
        <dbReference type="ARBA" id="ARBA00022759"/>
    </source>
</evidence>
<feature type="domain" description="HNH Cas9-type" evidence="13">
    <location>
        <begin position="712"/>
        <end position="873"/>
    </location>
</feature>
<dbReference type="InterPro" id="IPR028629">
    <property type="entry name" value="Cas9"/>
</dbReference>
<evidence type="ECO:0000256" key="10">
    <source>
        <dbReference type="ARBA" id="ARBA00023211"/>
    </source>
</evidence>
<feature type="active site" description="Proton acceptor for HNH nuclease domain" evidence="12">
    <location>
        <position position="788"/>
    </location>
</feature>
<evidence type="ECO:0000256" key="5">
    <source>
        <dbReference type="ARBA" id="ARBA00022801"/>
    </source>
</evidence>
<keyword evidence="5 12" id="KW-0378">Hydrolase</keyword>
<feature type="binding site" evidence="12">
    <location>
        <position position="708"/>
    </location>
    <ligand>
        <name>Mg(2+)</name>
        <dbReference type="ChEBI" id="CHEBI:18420"/>
        <label>2</label>
    </ligand>
</feature>
<dbReference type="GO" id="GO:0046872">
    <property type="term" value="F:metal ion binding"/>
    <property type="evidence" value="ECO:0007669"/>
    <property type="project" value="UniProtKB-UniRule"/>
</dbReference>
<feature type="binding site" evidence="12">
    <location>
        <position position="704"/>
    </location>
    <ligand>
        <name>Mg(2+)</name>
        <dbReference type="ChEBI" id="CHEBI:18420"/>
        <label>1</label>
    </ligand>
</feature>
<comment type="cofactor">
    <cofactor evidence="1 12">
        <name>Mg(2+)</name>
        <dbReference type="ChEBI" id="CHEBI:18420"/>
    </cofactor>
</comment>
<keyword evidence="15" id="KW-1185">Reference proteome</keyword>
<dbReference type="GO" id="GO:0004519">
    <property type="term" value="F:endonuclease activity"/>
    <property type="evidence" value="ECO:0007669"/>
    <property type="project" value="UniProtKB-UniRule"/>
</dbReference>
<dbReference type="PROSITE" id="PS51749">
    <property type="entry name" value="HNH_CAS9"/>
    <property type="match status" value="1"/>
</dbReference>
<comment type="function">
    <text evidence="12">CRISPR (clustered regularly interspaced short palindromic repeat) is an adaptive immune system that provides protection against mobile genetic elements (viruses, transposable elements and conjugative plasmids). CRISPR clusters contain spacers, sequences complementary to antecedent mobile elements, and target invading nucleic acids. CRISPR clusters are transcribed and processed into CRISPR RNA (crRNA). In type II CRISPR systems correct processing of pre-crRNA requires a trans-encoded small RNA (tracrRNA), endogenous ribonuclease 3 (rnc) and this protein. The tracrRNA serves as a guide for ribonuclease 3-aided processing of pre-crRNA. Subsequently Cas9/crRNA/tracrRNA endonucleolytically cleaves linear or circular dsDNA target complementary to the spacer; Cas9 is inactive in the absence of the 2 guide RNAs (gRNA). Cas9 recognizes the protospacer adjacent motif (PAM) in the CRISPR repeat sequences to help distinguish self versus nonself, as targets within the bacterial CRISPR locus do not have PAMs. PAM recognition is also required for catalytic activity.</text>
</comment>
<dbReference type="EC" id="3.1.-.-" evidence="12"/>
<dbReference type="GO" id="GO:0016787">
    <property type="term" value="F:hydrolase activity"/>
    <property type="evidence" value="ECO:0007669"/>
    <property type="project" value="UniProtKB-KW"/>
</dbReference>
<evidence type="ECO:0000313" key="15">
    <source>
        <dbReference type="Proteomes" id="UP000308713"/>
    </source>
</evidence>
<evidence type="ECO:0000256" key="12">
    <source>
        <dbReference type="HAMAP-Rule" id="MF_01480"/>
    </source>
</evidence>
<organism evidence="14 15">
    <name type="scientific">Allotamlana fucoidanivorans</name>
    <dbReference type="NCBI Taxonomy" id="2583814"/>
    <lineage>
        <taxon>Bacteria</taxon>
        <taxon>Pseudomonadati</taxon>
        <taxon>Bacteroidota</taxon>
        <taxon>Flavobacteriia</taxon>
        <taxon>Flavobacteriales</taxon>
        <taxon>Flavobacteriaceae</taxon>
        <taxon>Allotamlana</taxon>
    </lineage>
</organism>
<accession>A0A5C4ST35</accession>
<dbReference type="InterPro" id="IPR033114">
    <property type="entry name" value="HNH_CAS9"/>
</dbReference>
<comment type="subunit">
    <text evidence="11 12">Monomer. Binds crRNA and tracrRNA.</text>
</comment>
<comment type="domain">
    <text evidence="12">Has 2 endonuclease domains. The discontinuous RuvC-like domain cleaves the target DNA noncomplementary to crRNA while the HNH nuclease domain cleaves the target DNA complementary to crRNA.</text>
</comment>
<dbReference type="Gene3D" id="3.30.420.10">
    <property type="entry name" value="Ribonuclease H-like superfamily/Ribonuclease H"/>
    <property type="match status" value="3"/>
</dbReference>
<evidence type="ECO:0000313" key="14">
    <source>
        <dbReference type="EMBL" id="TNJ47167.1"/>
    </source>
</evidence>
<keyword evidence="6 12" id="KW-0460">Magnesium</keyword>
<reference evidence="14 15" key="1">
    <citation type="submission" date="2019-05" db="EMBL/GenBank/DDBJ databases">
        <title>Tamlana fucoidanivorans sp. nov., isolated from the surface of algae collected from Fujian province in China.</title>
        <authorList>
            <person name="Li J."/>
        </authorList>
    </citation>
    <scope>NUCLEOTIDE SEQUENCE [LARGE SCALE GENOMIC DNA]</scope>
    <source>
        <strain evidence="14 15">CW2-9</strain>
    </source>
</reference>
<dbReference type="HAMAP" id="MF_01480">
    <property type="entry name" value="Cas9"/>
    <property type="match status" value="1"/>
</dbReference>
<dbReference type="GO" id="GO:0003677">
    <property type="term" value="F:DNA binding"/>
    <property type="evidence" value="ECO:0007669"/>
    <property type="project" value="UniProtKB-UniRule"/>
</dbReference>
<keyword evidence="8 12" id="KW-0051">Antiviral defense</keyword>
<keyword evidence="10" id="KW-0464">Manganese</keyword>
<dbReference type="GO" id="GO:0003723">
    <property type="term" value="F:RNA binding"/>
    <property type="evidence" value="ECO:0007669"/>
    <property type="project" value="UniProtKB-UniRule"/>
</dbReference>
<evidence type="ECO:0000256" key="3">
    <source>
        <dbReference type="ARBA" id="ARBA00022723"/>
    </source>
</evidence>
<keyword evidence="4 12" id="KW-0255">Endonuclease</keyword>
<evidence type="ECO:0000256" key="1">
    <source>
        <dbReference type="ARBA" id="ARBA00001946"/>
    </source>
</evidence>
<keyword evidence="9 12" id="KW-0238">DNA-binding</keyword>
<feature type="binding site" evidence="12">
    <location>
        <position position="8"/>
    </location>
    <ligand>
        <name>Mg(2+)</name>
        <dbReference type="ChEBI" id="CHEBI:18420"/>
        <label>1</label>
    </ligand>
</feature>
<evidence type="ECO:0000256" key="9">
    <source>
        <dbReference type="ARBA" id="ARBA00023125"/>
    </source>
</evidence>
<gene>
    <name evidence="12 14" type="primary">cas9</name>
    <name evidence="14" type="ORF">FGF67_01205</name>
</gene>
<keyword evidence="3 12" id="KW-0479">Metal-binding</keyword>
<keyword evidence="2 12" id="KW-0540">Nuclease</keyword>